<dbReference type="PROSITE" id="PS51898">
    <property type="entry name" value="TYR_RECOMBINASE"/>
    <property type="match status" value="1"/>
</dbReference>
<dbReference type="eggNOG" id="COG0582">
    <property type="taxonomic scope" value="Bacteria"/>
</dbReference>
<evidence type="ECO:0000259" key="2">
    <source>
        <dbReference type="PROSITE" id="PS51898"/>
    </source>
</evidence>
<gene>
    <name evidence="3" type="ORF">SSABA_v1c04220</name>
</gene>
<keyword evidence="4" id="KW-1185">Reference proteome</keyword>
<dbReference type="InterPro" id="IPR011010">
    <property type="entry name" value="DNA_brk_join_enz"/>
</dbReference>
<dbReference type="GO" id="GO:0015074">
    <property type="term" value="P:DNA integration"/>
    <property type="evidence" value="ECO:0007669"/>
    <property type="project" value="InterPro"/>
</dbReference>
<dbReference type="InterPro" id="IPR013762">
    <property type="entry name" value="Integrase-like_cat_sf"/>
</dbReference>
<sequence>MKIENFLNFLILNMYSKNTVKTYTSVLNRYLYVFNDVKKIKHIISNYFNSPNTAWTHFNIICSYMNWSKDKRIKELKQFKLPRIPKIYRAVFNKEFLLKKTLINEFDSKSLVQKKLLMKFLFETGIRAEELKKIIEINRKTIVIIGKGNKIREIFHCFETTEKLEKFTLTTKTLRAWVKEILGSEFTPHSIRRSHATHLLTHGASPKMVMLQLGHEKIETTFRYLNLSVEDNWKIYSGYI</sequence>
<dbReference type="CDD" id="cd00397">
    <property type="entry name" value="DNA_BRE_C"/>
    <property type="match status" value="1"/>
</dbReference>
<dbReference type="STRING" id="1276257.SSABA_v1c04220"/>
<organism evidence="3 4">
    <name type="scientific">Spiroplasma sabaudiense Ar-1343</name>
    <dbReference type="NCBI Taxonomy" id="1276257"/>
    <lineage>
        <taxon>Bacteria</taxon>
        <taxon>Bacillati</taxon>
        <taxon>Mycoplasmatota</taxon>
        <taxon>Mollicutes</taxon>
        <taxon>Entomoplasmatales</taxon>
        <taxon>Spiroplasmataceae</taxon>
        <taxon>Spiroplasma</taxon>
    </lineage>
</organism>
<dbReference type="KEGG" id="ssab:SSABA_v1c04220"/>
<proteinExistence type="predicted"/>
<feature type="domain" description="Tyr recombinase" evidence="2">
    <location>
        <begin position="83"/>
        <end position="237"/>
    </location>
</feature>
<dbReference type="InterPro" id="IPR002104">
    <property type="entry name" value="Integrase_catalytic"/>
</dbReference>
<dbReference type="RefSeq" id="WP_051464688.1">
    <property type="nucleotide sequence ID" value="NZ_CP006934.1"/>
</dbReference>
<evidence type="ECO:0000313" key="3">
    <source>
        <dbReference type="EMBL" id="AHI53831.1"/>
    </source>
</evidence>
<dbReference type="Gene3D" id="1.10.443.10">
    <property type="entry name" value="Intergrase catalytic core"/>
    <property type="match status" value="1"/>
</dbReference>
<dbReference type="AlphaFoldDB" id="W6AA13"/>
<dbReference type="Proteomes" id="UP000019265">
    <property type="component" value="Chromosome"/>
</dbReference>
<accession>W6AA13</accession>
<dbReference type="GO" id="GO:0006310">
    <property type="term" value="P:DNA recombination"/>
    <property type="evidence" value="ECO:0007669"/>
    <property type="project" value="UniProtKB-KW"/>
</dbReference>
<evidence type="ECO:0000256" key="1">
    <source>
        <dbReference type="ARBA" id="ARBA00023172"/>
    </source>
</evidence>
<dbReference type="OrthoDB" id="395712at2"/>
<reference evidence="3 4" key="1">
    <citation type="journal article" date="2014" name="Genome Biol. Evol.">
        <title>Molecular evolution of the substrate utilization strategies and putative virulence factors in mosquito-associated Spiroplasma species.</title>
        <authorList>
            <person name="Chang T.H."/>
            <person name="Lo W.S."/>
            <person name="Ku C."/>
            <person name="Chen L.L."/>
            <person name="Kuo C.H."/>
        </authorList>
    </citation>
    <scope>NUCLEOTIDE SEQUENCE [LARGE SCALE GENOMIC DNA]</scope>
    <source>
        <strain evidence="3">Ar-1343</strain>
    </source>
</reference>
<keyword evidence="1" id="KW-0233">DNA recombination</keyword>
<name>W6AA13_9MOLU</name>
<evidence type="ECO:0000313" key="4">
    <source>
        <dbReference type="Proteomes" id="UP000019265"/>
    </source>
</evidence>
<dbReference type="EMBL" id="CP006934">
    <property type="protein sequence ID" value="AHI53831.1"/>
    <property type="molecule type" value="Genomic_DNA"/>
</dbReference>
<dbReference type="SUPFAM" id="SSF56349">
    <property type="entry name" value="DNA breaking-rejoining enzymes"/>
    <property type="match status" value="1"/>
</dbReference>
<dbReference type="GO" id="GO:0003677">
    <property type="term" value="F:DNA binding"/>
    <property type="evidence" value="ECO:0007669"/>
    <property type="project" value="InterPro"/>
</dbReference>
<dbReference type="Pfam" id="PF00589">
    <property type="entry name" value="Phage_integrase"/>
    <property type="match status" value="1"/>
</dbReference>
<dbReference type="HOGENOM" id="CLU_093495_0_0_14"/>
<protein>
    <submittedName>
        <fullName evidence="3">Integrase</fullName>
    </submittedName>
</protein>
<dbReference type="PATRIC" id="fig|1276257.3.peg.433"/>